<keyword evidence="1" id="KW-1133">Transmembrane helix</keyword>
<gene>
    <name evidence="2" type="ORF">VNO77_18748</name>
</gene>
<name>A0AAN9QNZ2_CANGL</name>
<reference evidence="2 3" key="1">
    <citation type="submission" date="2024-01" db="EMBL/GenBank/DDBJ databases">
        <title>The genomes of 5 underutilized Papilionoideae crops provide insights into root nodulation and disease resistanc.</title>
        <authorList>
            <person name="Jiang F."/>
        </authorList>
    </citation>
    <scope>NUCLEOTIDE SEQUENCE [LARGE SCALE GENOMIC DNA]</scope>
    <source>
        <strain evidence="2">LVBAO_FW01</strain>
        <tissue evidence="2">Leaves</tissue>
    </source>
</reference>
<keyword evidence="1" id="KW-0472">Membrane</keyword>
<evidence type="ECO:0000313" key="2">
    <source>
        <dbReference type="EMBL" id="KAK7338148.1"/>
    </source>
</evidence>
<evidence type="ECO:0000313" key="3">
    <source>
        <dbReference type="Proteomes" id="UP001367508"/>
    </source>
</evidence>
<dbReference type="Proteomes" id="UP001367508">
    <property type="component" value="Unassembled WGS sequence"/>
</dbReference>
<sequence>MPSGFMDAHSEITLETAISLAFTWNEWLWVHLACLISYQSHAIDPGSETQMYSKINPHRIKNSSLAQSCHHNLLPLFCDDYDDIGVATGFIFILIMVLGQYVLELESGSSFHEKTMQLTARHEAFAGTAREQEQLERSLPNLFPVETGSKQPPNVQLLGEFLTSWPRKT</sequence>
<dbReference type="EMBL" id="JAYMYQ010000004">
    <property type="protein sequence ID" value="KAK7338148.1"/>
    <property type="molecule type" value="Genomic_DNA"/>
</dbReference>
<organism evidence="2 3">
    <name type="scientific">Canavalia gladiata</name>
    <name type="common">Sword bean</name>
    <name type="synonym">Dolichos gladiatus</name>
    <dbReference type="NCBI Taxonomy" id="3824"/>
    <lineage>
        <taxon>Eukaryota</taxon>
        <taxon>Viridiplantae</taxon>
        <taxon>Streptophyta</taxon>
        <taxon>Embryophyta</taxon>
        <taxon>Tracheophyta</taxon>
        <taxon>Spermatophyta</taxon>
        <taxon>Magnoliopsida</taxon>
        <taxon>eudicotyledons</taxon>
        <taxon>Gunneridae</taxon>
        <taxon>Pentapetalae</taxon>
        <taxon>rosids</taxon>
        <taxon>fabids</taxon>
        <taxon>Fabales</taxon>
        <taxon>Fabaceae</taxon>
        <taxon>Papilionoideae</taxon>
        <taxon>50 kb inversion clade</taxon>
        <taxon>NPAAA clade</taxon>
        <taxon>indigoferoid/millettioid clade</taxon>
        <taxon>Phaseoleae</taxon>
        <taxon>Canavalia</taxon>
    </lineage>
</organism>
<keyword evidence="1" id="KW-0812">Transmembrane</keyword>
<keyword evidence="3" id="KW-1185">Reference proteome</keyword>
<protein>
    <submittedName>
        <fullName evidence="2">Uncharacterized protein</fullName>
    </submittedName>
</protein>
<comment type="caution">
    <text evidence="2">The sequence shown here is derived from an EMBL/GenBank/DDBJ whole genome shotgun (WGS) entry which is preliminary data.</text>
</comment>
<feature type="transmembrane region" description="Helical" evidence="1">
    <location>
        <begin position="84"/>
        <end position="103"/>
    </location>
</feature>
<proteinExistence type="predicted"/>
<dbReference type="AlphaFoldDB" id="A0AAN9QNZ2"/>
<evidence type="ECO:0000256" key="1">
    <source>
        <dbReference type="SAM" id="Phobius"/>
    </source>
</evidence>
<accession>A0AAN9QNZ2</accession>